<organism evidence="3 4">
    <name type="scientific">Wenjunlia vitaminophila</name>
    <name type="common">Streptomyces vitaminophilus</name>
    <dbReference type="NCBI Taxonomy" id="76728"/>
    <lineage>
        <taxon>Bacteria</taxon>
        <taxon>Bacillati</taxon>
        <taxon>Actinomycetota</taxon>
        <taxon>Actinomycetes</taxon>
        <taxon>Kitasatosporales</taxon>
        <taxon>Streptomycetaceae</taxon>
        <taxon>Wenjunlia</taxon>
    </lineage>
</organism>
<dbReference type="STRING" id="76728.AQ490_02265"/>
<comment type="similarity">
    <text evidence="1">Belongs to the WXG100 family.</text>
</comment>
<dbReference type="AlphaFoldDB" id="A0A0T6LZ66"/>
<keyword evidence="4" id="KW-1185">Reference proteome</keyword>
<dbReference type="eggNOG" id="COG4842">
    <property type="taxonomic scope" value="Bacteria"/>
</dbReference>
<protein>
    <recommendedName>
        <fullName evidence="1">ESAT-6-like protein</fullName>
    </recommendedName>
</protein>
<dbReference type="InterPro" id="IPR010310">
    <property type="entry name" value="T7SS_ESAT-6-like"/>
</dbReference>
<proteinExistence type="inferred from homology"/>
<gene>
    <name evidence="3" type="ORF">AQ490_02265</name>
</gene>
<evidence type="ECO:0000313" key="3">
    <source>
        <dbReference type="EMBL" id="KRV51052.1"/>
    </source>
</evidence>
<dbReference type="Pfam" id="PF06013">
    <property type="entry name" value="WXG100"/>
    <property type="match status" value="1"/>
</dbReference>
<dbReference type="SUPFAM" id="SSF140453">
    <property type="entry name" value="EsxAB dimer-like"/>
    <property type="match status" value="1"/>
</dbReference>
<accession>A0A0T6LZ66</accession>
<dbReference type="InterPro" id="IPR036689">
    <property type="entry name" value="ESAT-6-like_sf"/>
</dbReference>
<comment type="caution">
    <text evidence="3">The sequence shown here is derived from an EMBL/GenBank/DDBJ whole genome shotgun (WGS) entry which is preliminary data.</text>
</comment>
<keyword evidence="2" id="KW-0175">Coiled coil</keyword>
<sequence length="98" mass="11008">MSELKVTYASLDTAAADIRAAASDLRRQLDDLLSKVRRVANTWEGDTFQAFQATQNEWNRRAEHMQQVLNDVATRVQNASGSYAATDRKTSTYFDGGY</sequence>
<feature type="coiled-coil region" evidence="2">
    <location>
        <begin position="15"/>
        <end position="42"/>
    </location>
</feature>
<dbReference type="OrthoDB" id="3192437at2"/>
<evidence type="ECO:0000256" key="1">
    <source>
        <dbReference type="RuleBase" id="RU362001"/>
    </source>
</evidence>
<dbReference type="EMBL" id="LLZU01000002">
    <property type="protein sequence ID" value="KRV51052.1"/>
    <property type="molecule type" value="Genomic_DNA"/>
</dbReference>
<dbReference type="NCBIfam" id="TIGR03930">
    <property type="entry name" value="WXG100_ESAT6"/>
    <property type="match status" value="1"/>
</dbReference>
<evidence type="ECO:0000256" key="2">
    <source>
        <dbReference type="SAM" id="Coils"/>
    </source>
</evidence>
<evidence type="ECO:0000313" key="4">
    <source>
        <dbReference type="Proteomes" id="UP000050867"/>
    </source>
</evidence>
<reference evidence="3 4" key="1">
    <citation type="submission" date="2015-10" db="EMBL/GenBank/DDBJ databases">
        <title>Draft genome sequence of pyrrolomycin-producing Streptomyces vitaminophilus.</title>
        <authorList>
            <person name="Graham D.E."/>
            <person name="Mahan K.M."/>
            <person name="Klingeman D.M."/>
            <person name="Hettich R.L."/>
            <person name="Parry R.J."/>
        </authorList>
    </citation>
    <scope>NUCLEOTIDE SEQUENCE [LARGE SCALE GENOMIC DNA]</scope>
    <source>
        <strain evidence="3 4">ATCC 31673</strain>
    </source>
</reference>
<dbReference type="RefSeq" id="WP_018384969.1">
    <property type="nucleotide sequence ID" value="NZ_LLZU01000002.1"/>
</dbReference>
<dbReference type="Gene3D" id="1.10.287.1060">
    <property type="entry name" value="ESAT-6-like"/>
    <property type="match status" value="1"/>
</dbReference>
<name>A0A0T6LZ66_WENVI</name>
<dbReference type="Proteomes" id="UP000050867">
    <property type="component" value="Unassembled WGS sequence"/>
</dbReference>